<organism evidence="2 3">
    <name type="scientific">Duganella vulcania</name>
    <dbReference type="NCBI Taxonomy" id="2692166"/>
    <lineage>
        <taxon>Bacteria</taxon>
        <taxon>Pseudomonadati</taxon>
        <taxon>Pseudomonadota</taxon>
        <taxon>Betaproteobacteria</taxon>
        <taxon>Burkholderiales</taxon>
        <taxon>Oxalobacteraceae</taxon>
        <taxon>Telluria group</taxon>
        <taxon>Duganella</taxon>
    </lineage>
</organism>
<reference evidence="2 3" key="1">
    <citation type="submission" date="2020-01" db="EMBL/GenBank/DDBJ databases">
        <title>Novel species isolated from a subtropical stream in China.</title>
        <authorList>
            <person name="Lu H."/>
        </authorList>
    </citation>
    <scope>NUCLEOTIDE SEQUENCE [LARGE SCALE GENOMIC DNA]</scope>
    <source>
        <strain evidence="2 3">FT82W</strain>
    </source>
</reference>
<proteinExistence type="predicted"/>
<evidence type="ECO:0000256" key="1">
    <source>
        <dbReference type="SAM" id="SignalP"/>
    </source>
</evidence>
<dbReference type="PROSITE" id="PS51257">
    <property type="entry name" value="PROKAR_LIPOPROTEIN"/>
    <property type="match status" value="1"/>
</dbReference>
<dbReference type="Proteomes" id="UP000470302">
    <property type="component" value="Unassembled WGS sequence"/>
</dbReference>
<evidence type="ECO:0000313" key="3">
    <source>
        <dbReference type="Proteomes" id="UP000470302"/>
    </source>
</evidence>
<keyword evidence="1" id="KW-0732">Signal</keyword>
<dbReference type="EMBL" id="WWCW01000093">
    <property type="protein sequence ID" value="MYM89913.1"/>
    <property type="molecule type" value="Genomic_DNA"/>
</dbReference>
<gene>
    <name evidence="2" type="ORF">GTP91_22415</name>
</gene>
<accession>A0A845G5G4</accession>
<name>A0A845G5G4_9BURK</name>
<evidence type="ECO:0000313" key="2">
    <source>
        <dbReference type="EMBL" id="MYM89913.1"/>
    </source>
</evidence>
<comment type="caution">
    <text evidence="2">The sequence shown here is derived from an EMBL/GenBank/DDBJ whole genome shotgun (WGS) entry which is preliminary data.</text>
</comment>
<dbReference type="Gene3D" id="1.20.1600.10">
    <property type="entry name" value="Outer membrane efflux proteins (OEP)"/>
    <property type="match status" value="1"/>
</dbReference>
<protein>
    <submittedName>
        <fullName evidence="2">RND transporter</fullName>
    </submittedName>
</protein>
<feature type="signal peptide" evidence="1">
    <location>
        <begin position="1"/>
        <end position="20"/>
    </location>
</feature>
<sequence>MKIFLRVAALAVAASLSACATQAPAPHVAAQAPQQWQAPLPHNGSQADLATWWSHQADALLVQLIESAQAVSPTVATAGSRIAQSRAERVA</sequence>
<dbReference type="SUPFAM" id="SSF56954">
    <property type="entry name" value="Outer membrane efflux proteins (OEP)"/>
    <property type="match status" value="1"/>
</dbReference>
<feature type="chain" id="PRO_5032685067" evidence="1">
    <location>
        <begin position="21"/>
        <end position="91"/>
    </location>
</feature>
<feature type="non-terminal residue" evidence="2">
    <location>
        <position position="91"/>
    </location>
</feature>
<dbReference type="AlphaFoldDB" id="A0A845G5G4"/>